<reference evidence="3" key="1">
    <citation type="submission" date="2016-10" db="EMBL/GenBank/DDBJ databases">
        <authorList>
            <person name="Varghese N."/>
            <person name="Submissions S."/>
        </authorList>
    </citation>
    <scope>NUCLEOTIDE SEQUENCE [LARGE SCALE GENOMIC DNA]</scope>
    <source>
        <strain evidence="3">IBRC-M 10655</strain>
    </source>
</reference>
<dbReference type="PANTHER" id="PTHR43861">
    <property type="entry name" value="TRANS-ACONITATE 2-METHYLTRANSFERASE-RELATED"/>
    <property type="match status" value="1"/>
</dbReference>
<dbReference type="Proteomes" id="UP000199651">
    <property type="component" value="Unassembled WGS sequence"/>
</dbReference>
<evidence type="ECO:0000259" key="1">
    <source>
        <dbReference type="Pfam" id="PF08241"/>
    </source>
</evidence>
<dbReference type="Gene3D" id="3.40.50.150">
    <property type="entry name" value="Vaccinia Virus protein VP39"/>
    <property type="match status" value="1"/>
</dbReference>
<dbReference type="CDD" id="cd02440">
    <property type="entry name" value="AdoMet_MTases"/>
    <property type="match status" value="1"/>
</dbReference>
<accession>A0A1H0S6B0</accession>
<evidence type="ECO:0000313" key="2">
    <source>
        <dbReference type="EMBL" id="SDP37254.1"/>
    </source>
</evidence>
<organism evidence="2 3">
    <name type="scientific">Actinokineospora alba</name>
    <dbReference type="NCBI Taxonomy" id="504798"/>
    <lineage>
        <taxon>Bacteria</taxon>
        <taxon>Bacillati</taxon>
        <taxon>Actinomycetota</taxon>
        <taxon>Actinomycetes</taxon>
        <taxon>Pseudonocardiales</taxon>
        <taxon>Pseudonocardiaceae</taxon>
        <taxon>Actinokineospora</taxon>
    </lineage>
</organism>
<keyword evidence="2" id="KW-0489">Methyltransferase</keyword>
<keyword evidence="3" id="KW-1185">Reference proteome</keyword>
<gene>
    <name evidence="2" type="ORF">SAMN05192558_108301</name>
</gene>
<dbReference type="InterPro" id="IPR013216">
    <property type="entry name" value="Methyltransf_11"/>
</dbReference>
<dbReference type="EMBL" id="FNJB01000008">
    <property type="protein sequence ID" value="SDP37254.1"/>
    <property type="molecule type" value="Genomic_DNA"/>
</dbReference>
<dbReference type="GO" id="GO:0008757">
    <property type="term" value="F:S-adenosylmethionine-dependent methyltransferase activity"/>
    <property type="evidence" value="ECO:0007669"/>
    <property type="project" value="InterPro"/>
</dbReference>
<sequence length="248" mass="27872">MSFEEVKRDWTELGAQDPLWAVHVATDKRGGRWEVDDFLELGRRDVARARDWLHGLGLPTKWSRVLDFGCGAGRLSQALAEYADEVVGVDVSVPMLETARALDRSDGKCQFVLNEVPDLHVFTSNSFDLVYSELVLQHLPAKVIADYLGEFVRVLRPGAVAVLQCTTRPLWTLKGTIWRLAPYRMVRLGQKLVLRYPAPMRMTALPPAKVAAVVSMHGAEVVAAITTDEPETHWQSSRYVIRKLGRHD</sequence>
<proteinExistence type="predicted"/>
<evidence type="ECO:0000313" key="3">
    <source>
        <dbReference type="Proteomes" id="UP000199651"/>
    </source>
</evidence>
<protein>
    <submittedName>
        <fullName evidence="2">Methyltransferase domain-containing protein</fullName>
    </submittedName>
</protein>
<dbReference type="Pfam" id="PF08241">
    <property type="entry name" value="Methyltransf_11"/>
    <property type="match status" value="1"/>
</dbReference>
<dbReference type="RefSeq" id="WP_091379047.1">
    <property type="nucleotide sequence ID" value="NZ_FNDV01000005.1"/>
</dbReference>
<dbReference type="InterPro" id="IPR029063">
    <property type="entry name" value="SAM-dependent_MTases_sf"/>
</dbReference>
<keyword evidence="2" id="KW-0808">Transferase</keyword>
<dbReference type="OrthoDB" id="1853779at2"/>
<feature type="domain" description="Methyltransferase type 11" evidence="1">
    <location>
        <begin position="66"/>
        <end position="162"/>
    </location>
</feature>
<dbReference type="AlphaFoldDB" id="A0A1H0S6B0"/>
<name>A0A1H0S6B0_9PSEU</name>
<dbReference type="STRING" id="504798.SAMN05421871_105312"/>
<dbReference type="GO" id="GO:0032259">
    <property type="term" value="P:methylation"/>
    <property type="evidence" value="ECO:0007669"/>
    <property type="project" value="UniProtKB-KW"/>
</dbReference>
<dbReference type="PANTHER" id="PTHR43861:SF1">
    <property type="entry name" value="TRANS-ACONITATE 2-METHYLTRANSFERASE"/>
    <property type="match status" value="1"/>
</dbReference>
<dbReference type="SUPFAM" id="SSF53335">
    <property type="entry name" value="S-adenosyl-L-methionine-dependent methyltransferases"/>
    <property type="match status" value="1"/>
</dbReference>